<proteinExistence type="predicted"/>
<reference evidence="1 2" key="1">
    <citation type="submission" date="2020-08" db="EMBL/GenBank/DDBJ databases">
        <title>Genomic Encyclopedia of Type Strains, Phase III (KMG-III): the genomes of soil and plant-associated and newly described type strains.</title>
        <authorList>
            <person name="Whitman W."/>
        </authorList>
    </citation>
    <scope>NUCLEOTIDE SEQUENCE [LARGE SCALE GENOMIC DNA]</scope>
    <source>
        <strain evidence="1 2">CECT 7247</strain>
    </source>
</reference>
<dbReference type="EMBL" id="JACHXO010000001">
    <property type="protein sequence ID" value="MBB3193134.1"/>
    <property type="molecule type" value="Genomic_DNA"/>
</dbReference>
<name>A0ABR6GM09_9BURK</name>
<gene>
    <name evidence="1" type="ORF">FHS28_000499</name>
</gene>
<dbReference type="RefSeq" id="WP_246409437.1">
    <property type="nucleotide sequence ID" value="NZ_JACHXO010000001.1"/>
</dbReference>
<comment type="caution">
    <text evidence="1">The sequence shown here is derived from an EMBL/GenBank/DDBJ whole genome shotgun (WGS) entry which is preliminary data.</text>
</comment>
<organism evidence="1 2">
    <name type="scientific">Roseateles terrae</name>
    <dbReference type="NCBI Taxonomy" id="431060"/>
    <lineage>
        <taxon>Bacteria</taxon>
        <taxon>Pseudomonadati</taxon>
        <taxon>Pseudomonadota</taxon>
        <taxon>Betaproteobacteria</taxon>
        <taxon>Burkholderiales</taxon>
        <taxon>Sphaerotilaceae</taxon>
        <taxon>Roseateles</taxon>
    </lineage>
</organism>
<keyword evidence="2" id="KW-1185">Reference proteome</keyword>
<accession>A0ABR6GM09</accession>
<dbReference type="Proteomes" id="UP000574369">
    <property type="component" value="Unassembled WGS sequence"/>
</dbReference>
<evidence type="ECO:0000313" key="2">
    <source>
        <dbReference type="Proteomes" id="UP000574369"/>
    </source>
</evidence>
<evidence type="ECO:0000313" key="1">
    <source>
        <dbReference type="EMBL" id="MBB3193134.1"/>
    </source>
</evidence>
<sequence length="76" mass="8570">MTSMTKTALASRRPDLQEKLLQVVDLLNRRLASEIASEDIDDYVALHWLEWNGGGLRLTTTGENICKQMRALLVKA</sequence>
<protein>
    <submittedName>
        <fullName evidence="1">Uncharacterized protein</fullName>
    </submittedName>
</protein>